<dbReference type="RefSeq" id="WP_160027129.1">
    <property type="nucleotide sequence ID" value="NZ_CP041764.1"/>
</dbReference>
<dbReference type="InterPro" id="IPR016410">
    <property type="entry name" value="Phage_imm"/>
</dbReference>
<keyword evidence="1" id="KW-0472">Membrane</keyword>
<dbReference type="Pfam" id="PF14373">
    <property type="entry name" value="Imm_superinfect"/>
    <property type="match status" value="1"/>
</dbReference>
<evidence type="ECO:0000313" key="2">
    <source>
        <dbReference type="EMBL" id="QHA85676.1"/>
    </source>
</evidence>
<dbReference type="EMBL" id="CP041764">
    <property type="protein sequence ID" value="QHA85676.1"/>
    <property type="molecule type" value="Genomic_DNA"/>
</dbReference>
<reference evidence="2 3" key="1">
    <citation type="submission" date="2019-07" db="EMBL/GenBank/DDBJ databases">
        <title>Serratia dokdonensis sp. nov., an elicitor of systemic resistance in Nicotiana Tabacum.</title>
        <authorList>
            <person name="Son J.-S."/>
            <person name="Hwang Y.-J."/>
            <person name="Lee S.-Y."/>
            <person name="Ghim S.-Y."/>
        </authorList>
    </citation>
    <scope>NUCLEOTIDE SEQUENCE [LARGE SCALE GENOMIC DNA]</scope>
    <source>
        <strain evidence="2 3">KUDC3025</strain>
    </source>
</reference>
<feature type="transmembrane region" description="Helical" evidence="1">
    <location>
        <begin position="6"/>
        <end position="30"/>
    </location>
</feature>
<keyword evidence="1" id="KW-0812">Transmembrane</keyword>
<keyword evidence="1" id="KW-1133">Transmembrane helix</keyword>
<sequence>MSGYEILGWFVGIYIWLFANPIIALALYLLPIIIAFIRLHRNLPIIMIISLLFGWIFLLWLILVIWAAFGGQDDIRRQQ</sequence>
<proteinExistence type="predicted"/>
<organism evidence="2 3">
    <name type="scientific">Serratia rhizosphaerae</name>
    <dbReference type="NCBI Taxonomy" id="2597702"/>
    <lineage>
        <taxon>Bacteria</taxon>
        <taxon>Pseudomonadati</taxon>
        <taxon>Pseudomonadota</taxon>
        <taxon>Gammaproteobacteria</taxon>
        <taxon>Enterobacterales</taxon>
        <taxon>Yersiniaceae</taxon>
        <taxon>Serratia</taxon>
    </lineage>
</organism>
<gene>
    <name evidence="2" type="ORF">FO014_01045</name>
</gene>
<evidence type="ECO:0000256" key="1">
    <source>
        <dbReference type="SAM" id="Phobius"/>
    </source>
</evidence>
<name>A0ABX6GHC8_9GAMM</name>
<keyword evidence="3" id="KW-1185">Reference proteome</keyword>
<feature type="transmembrane region" description="Helical" evidence="1">
    <location>
        <begin position="42"/>
        <end position="69"/>
    </location>
</feature>
<accession>A0ABX6GHC8</accession>
<evidence type="ECO:0000313" key="3">
    <source>
        <dbReference type="Proteomes" id="UP000430368"/>
    </source>
</evidence>
<protein>
    <submittedName>
        <fullName evidence="2">Superinfection immunity protein</fullName>
    </submittedName>
</protein>
<dbReference type="Proteomes" id="UP000430368">
    <property type="component" value="Chromosome"/>
</dbReference>